<keyword evidence="2" id="KW-1185">Reference proteome</keyword>
<dbReference type="AlphaFoldDB" id="A9WKW5"/>
<reference evidence="2" key="1">
    <citation type="journal article" date="2008" name="J. Bacteriol.">
        <title>Genome sequence of the fish pathogen Renibacterium salmoninarum suggests reductive evolution away from an environmental Arthrobacter ancestor.</title>
        <authorList>
            <person name="Wiens G.D."/>
            <person name="Rockey D.D."/>
            <person name="Wu Z."/>
            <person name="Chang J."/>
            <person name="Levy R."/>
            <person name="Crane S."/>
            <person name="Chen D.S."/>
            <person name="Capri G.R."/>
            <person name="Burnett J.R."/>
            <person name="Sudheesh P.S."/>
            <person name="Schipma M.J."/>
            <person name="Burd H."/>
            <person name="Bhattacharyya A."/>
            <person name="Rhodes L.D."/>
            <person name="Kaul R."/>
            <person name="Strom M.S."/>
        </authorList>
    </citation>
    <scope>NUCLEOTIDE SEQUENCE [LARGE SCALE GENOMIC DNA]</scope>
    <source>
        <strain evidence="2">ATCC 33209 / DSM 20767 / JCM 11484 / NBRC 15589 / NCIMB 2235</strain>
    </source>
</reference>
<name>A9WKW5_RENSM</name>
<dbReference type="EMBL" id="CP000910">
    <property type="protein sequence ID" value="ABY22123.1"/>
    <property type="molecule type" value="Genomic_DNA"/>
</dbReference>
<sequence length="71" mass="7721">MPAKFAEKPQILIAVSKDNLAAAAAVQRYFPKSAVLVSPDKASTVDVFLQVEQPTMETGKNTESVQLNCQR</sequence>
<dbReference type="KEGG" id="rsa:RSal33209_0368"/>
<evidence type="ECO:0000313" key="2">
    <source>
        <dbReference type="Proteomes" id="UP000002007"/>
    </source>
</evidence>
<dbReference type="HOGENOM" id="CLU_2737209_0_0_11"/>
<dbReference type="STRING" id="288705.RSal33209_0368"/>
<evidence type="ECO:0000313" key="1">
    <source>
        <dbReference type="EMBL" id="ABY22123.1"/>
    </source>
</evidence>
<protein>
    <submittedName>
        <fullName evidence="1">Uncharacterized protein</fullName>
    </submittedName>
</protein>
<dbReference type="Proteomes" id="UP000002007">
    <property type="component" value="Chromosome"/>
</dbReference>
<organism evidence="1 2">
    <name type="scientific">Renibacterium salmoninarum (strain ATCC 33209 / DSM 20767 / JCM 11484 / NBRC 15589 / NCIMB 2235)</name>
    <dbReference type="NCBI Taxonomy" id="288705"/>
    <lineage>
        <taxon>Bacteria</taxon>
        <taxon>Bacillati</taxon>
        <taxon>Actinomycetota</taxon>
        <taxon>Actinomycetes</taxon>
        <taxon>Micrococcales</taxon>
        <taxon>Micrococcaceae</taxon>
        <taxon>Renibacterium</taxon>
    </lineage>
</organism>
<gene>
    <name evidence="1" type="ordered locus">RSal33209_0368</name>
</gene>
<proteinExistence type="predicted"/>
<accession>A9WKW5</accession>